<evidence type="ECO:0000256" key="1">
    <source>
        <dbReference type="ARBA" id="ARBA00023125"/>
    </source>
</evidence>
<dbReference type="HOGENOM" id="CLU_082854_6_2_1"/>
<evidence type="ECO:0000313" key="6">
    <source>
        <dbReference type="Proteomes" id="UP000030671"/>
    </source>
</evidence>
<dbReference type="InParanoid" id="W4KAU7"/>
<proteinExistence type="predicted"/>
<dbReference type="OrthoDB" id="6247875at2759"/>
<dbReference type="AlphaFoldDB" id="W4KAU7"/>
<dbReference type="GeneID" id="20668630"/>
<dbReference type="InterPro" id="IPR036910">
    <property type="entry name" value="HMG_box_dom_sf"/>
</dbReference>
<feature type="non-terminal residue" evidence="5">
    <location>
        <position position="74"/>
    </location>
</feature>
<keyword evidence="2 3" id="KW-0539">Nucleus</keyword>
<reference evidence="5 6" key="1">
    <citation type="journal article" date="2012" name="New Phytol.">
        <title>Insight into trade-off between wood decay and parasitism from the genome of a fungal forest pathogen.</title>
        <authorList>
            <person name="Olson A."/>
            <person name="Aerts A."/>
            <person name="Asiegbu F."/>
            <person name="Belbahri L."/>
            <person name="Bouzid O."/>
            <person name="Broberg A."/>
            <person name="Canback B."/>
            <person name="Coutinho P.M."/>
            <person name="Cullen D."/>
            <person name="Dalman K."/>
            <person name="Deflorio G."/>
            <person name="van Diepen L.T."/>
            <person name="Dunand C."/>
            <person name="Duplessis S."/>
            <person name="Durling M."/>
            <person name="Gonthier P."/>
            <person name="Grimwood J."/>
            <person name="Fossdal C.G."/>
            <person name="Hansson D."/>
            <person name="Henrissat B."/>
            <person name="Hietala A."/>
            <person name="Himmelstrand K."/>
            <person name="Hoffmeister D."/>
            <person name="Hogberg N."/>
            <person name="James T.Y."/>
            <person name="Karlsson M."/>
            <person name="Kohler A."/>
            <person name="Kues U."/>
            <person name="Lee Y.H."/>
            <person name="Lin Y.C."/>
            <person name="Lind M."/>
            <person name="Lindquist E."/>
            <person name="Lombard V."/>
            <person name="Lucas S."/>
            <person name="Lunden K."/>
            <person name="Morin E."/>
            <person name="Murat C."/>
            <person name="Park J."/>
            <person name="Raffaello T."/>
            <person name="Rouze P."/>
            <person name="Salamov A."/>
            <person name="Schmutz J."/>
            <person name="Solheim H."/>
            <person name="Stahlberg J."/>
            <person name="Velez H."/>
            <person name="de Vries R.P."/>
            <person name="Wiebenga A."/>
            <person name="Woodward S."/>
            <person name="Yakovlev I."/>
            <person name="Garbelotto M."/>
            <person name="Martin F."/>
            <person name="Grigoriev I.V."/>
            <person name="Stenlid J."/>
        </authorList>
    </citation>
    <scope>NUCLEOTIDE SEQUENCE [LARGE SCALE GENOMIC DNA]</scope>
    <source>
        <strain evidence="5 6">TC 32-1</strain>
    </source>
</reference>
<gene>
    <name evidence="5" type="ORF">HETIRDRAFT_18769</name>
</gene>
<keyword evidence="1 3" id="KW-0238">DNA-binding</keyword>
<name>W4KAU7_HETIT</name>
<dbReference type="CDD" id="cd01389">
    <property type="entry name" value="HMG-box_ROX1-like"/>
    <property type="match status" value="1"/>
</dbReference>
<dbReference type="SMART" id="SM00398">
    <property type="entry name" value="HMG"/>
    <property type="match status" value="1"/>
</dbReference>
<evidence type="ECO:0000256" key="2">
    <source>
        <dbReference type="ARBA" id="ARBA00023242"/>
    </source>
</evidence>
<keyword evidence="6" id="KW-1185">Reference proteome</keyword>
<feature type="DNA-binding region" description="HMG box" evidence="3">
    <location>
        <begin position="1"/>
        <end position="71"/>
    </location>
</feature>
<dbReference type="GO" id="GO:0005634">
    <property type="term" value="C:nucleus"/>
    <property type="evidence" value="ECO:0007669"/>
    <property type="project" value="UniProtKB-UniRule"/>
</dbReference>
<accession>W4KAU7</accession>
<dbReference type="Proteomes" id="UP000030671">
    <property type="component" value="Unassembled WGS sequence"/>
</dbReference>
<dbReference type="InterPro" id="IPR051356">
    <property type="entry name" value="SOX/SOX-like_TF"/>
</dbReference>
<dbReference type="KEGG" id="hir:HETIRDRAFT_18769"/>
<dbReference type="PANTHER" id="PTHR45789:SF2">
    <property type="entry name" value="FI18025P1"/>
    <property type="match status" value="1"/>
</dbReference>
<feature type="non-terminal residue" evidence="5">
    <location>
        <position position="1"/>
    </location>
</feature>
<dbReference type="EMBL" id="KI925457">
    <property type="protein sequence ID" value="ETW82913.1"/>
    <property type="molecule type" value="Genomic_DNA"/>
</dbReference>
<dbReference type="Gene3D" id="1.10.30.10">
    <property type="entry name" value="High mobility group box domain"/>
    <property type="match status" value="1"/>
</dbReference>
<dbReference type="Pfam" id="PF00505">
    <property type="entry name" value="HMG_box"/>
    <property type="match status" value="1"/>
</dbReference>
<organism evidence="5 6">
    <name type="scientific">Heterobasidion irregulare (strain TC 32-1)</name>
    <dbReference type="NCBI Taxonomy" id="747525"/>
    <lineage>
        <taxon>Eukaryota</taxon>
        <taxon>Fungi</taxon>
        <taxon>Dikarya</taxon>
        <taxon>Basidiomycota</taxon>
        <taxon>Agaricomycotina</taxon>
        <taxon>Agaricomycetes</taxon>
        <taxon>Russulales</taxon>
        <taxon>Bondarzewiaceae</taxon>
        <taxon>Heterobasidion</taxon>
        <taxon>Heterobasidion annosum species complex</taxon>
    </lineage>
</organism>
<dbReference type="PROSITE" id="PS50118">
    <property type="entry name" value="HMG_BOX_2"/>
    <property type="match status" value="1"/>
</dbReference>
<dbReference type="PANTHER" id="PTHR45789">
    <property type="entry name" value="FI18025P1"/>
    <property type="match status" value="1"/>
</dbReference>
<sequence>IKRPLNAFMLFRKQFVAQRRDMLMMIEKDHRKLSEMAGKMWRDMTMAERQPWFAASEVEKVAHDQKYPDYKFTP</sequence>
<dbReference type="RefSeq" id="XP_009544607.1">
    <property type="nucleotide sequence ID" value="XM_009546312.1"/>
</dbReference>
<dbReference type="GO" id="GO:0000981">
    <property type="term" value="F:DNA-binding transcription factor activity, RNA polymerase II-specific"/>
    <property type="evidence" value="ECO:0007669"/>
    <property type="project" value="TreeGrafter"/>
</dbReference>
<protein>
    <recommendedName>
        <fullName evidence="4">HMG box domain-containing protein</fullName>
    </recommendedName>
</protein>
<evidence type="ECO:0000259" key="4">
    <source>
        <dbReference type="PROSITE" id="PS50118"/>
    </source>
</evidence>
<dbReference type="GO" id="GO:0000978">
    <property type="term" value="F:RNA polymerase II cis-regulatory region sequence-specific DNA binding"/>
    <property type="evidence" value="ECO:0007669"/>
    <property type="project" value="TreeGrafter"/>
</dbReference>
<dbReference type="SUPFAM" id="SSF47095">
    <property type="entry name" value="HMG-box"/>
    <property type="match status" value="1"/>
</dbReference>
<evidence type="ECO:0000313" key="5">
    <source>
        <dbReference type="EMBL" id="ETW82913.1"/>
    </source>
</evidence>
<feature type="domain" description="HMG box" evidence="4">
    <location>
        <begin position="1"/>
        <end position="71"/>
    </location>
</feature>
<dbReference type="InterPro" id="IPR009071">
    <property type="entry name" value="HMG_box_dom"/>
</dbReference>
<evidence type="ECO:0000256" key="3">
    <source>
        <dbReference type="PROSITE-ProRule" id="PRU00267"/>
    </source>
</evidence>